<keyword evidence="3" id="KW-1185">Reference proteome</keyword>
<keyword evidence="1" id="KW-0812">Transmembrane</keyword>
<keyword evidence="1" id="KW-1133">Transmembrane helix</keyword>
<accession>A0A1B0B0G9</accession>
<dbReference type="AlphaFoldDB" id="A0A1B0B0G9"/>
<evidence type="ECO:0000256" key="1">
    <source>
        <dbReference type="SAM" id="Phobius"/>
    </source>
</evidence>
<sequence>MIYINFIFDRLDEEKKNRLVTGNSKLAFVGRTGRVAGKETAVVLGPDFEFHPATSSPAKSNFTTSADNVVVAGVAFVTTAFVLAFAFILAAEDAAAAASKAFWACIC</sequence>
<reference evidence="2" key="2">
    <citation type="submission" date="2020-05" db="UniProtKB">
        <authorList>
            <consortium name="EnsemblMetazoa"/>
        </authorList>
    </citation>
    <scope>IDENTIFICATION</scope>
    <source>
        <strain evidence="2">IAEA</strain>
    </source>
</reference>
<feature type="transmembrane region" description="Helical" evidence="1">
    <location>
        <begin position="69"/>
        <end position="90"/>
    </location>
</feature>
<reference evidence="3" key="1">
    <citation type="submission" date="2015-01" db="EMBL/GenBank/DDBJ databases">
        <authorList>
            <person name="Aksoy S."/>
            <person name="Warren W."/>
            <person name="Wilson R.K."/>
        </authorList>
    </citation>
    <scope>NUCLEOTIDE SEQUENCE [LARGE SCALE GENOMIC DNA]</scope>
    <source>
        <strain evidence="3">IAEA</strain>
    </source>
</reference>
<organism evidence="2 3">
    <name type="scientific">Glossina palpalis gambiensis</name>
    <dbReference type="NCBI Taxonomy" id="67801"/>
    <lineage>
        <taxon>Eukaryota</taxon>
        <taxon>Metazoa</taxon>
        <taxon>Ecdysozoa</taxon>
        <taxon>Arthropoda</taxon>
        <taxon>Hexapoda</taxon>
        <taxon>Insecta</taxon>
        <taxon>Pterygota</taxon>
        <taxon>Neoptera</taxon>
        <taxon>Endopterygota</taxon>
        <taxon>Diptera</taxon>
        <taxon>Brachycera</taxon>
        <taxon>Muscomorpha</taxon>
        <taxon>Hippoboscoidea</taxon>
        <taxon>Glossinidae</taxon>
        <taxon>Glossina</taxon>
    </lineage>
</organism>
<dbReference type="EMBL" id="JXJN01006757">
    <property type="status" value="NOT_ANNOTATED_CDS"/>
    <property type="molecule type" value="Genomic_DNA"/>
</dbReference>
<dbReference type="VEuPathDB" id="VectorBase:GPPI014802"/>
<dbReference type="Proteomes" id="UP000092460">
    <property type="component" value="Unassembled WGS sequence"/>
</dbReference>
<evidence type="ECO:0000313" key="3">
    <source>
        <dbReference type="Proteomes" id="UP000092460"/>
    </source>
</evidence>
<dbReference type="EnsemblMetazoa" id="GPPI014802-RA">
    <property type="protein sequence ID" value="GPPI014802-PA"/>
    <property type="gene ID" value="GPPI014802"/>
</dbReference>
<evidence type="ECO:0000313" key="2">
    <source>
        <dbReference type="EnsemblMetazoa" id="GPPI014802-PA"/>
    </source>
</evidence>
<proteinExistence type="predicted"/>
<keyword evidence="1" id="KW-0472">Membrane</keyword>
<protein>
    <submittedName>
        <fullName evidence="2">Uncharacterized protein</fullName>
    </submittedName>
</protein>
<name>A0A1B0B0G9_9MUSC</name>